<keyword evidence="2" id="KW-1185">Reference proteome</keyword>
<dbReference type="PANTHER" id="PTHR43481:SF4">
    <property type="entry name" value="GLYCEROL-1-PHOSPHATE PHOSPHOHYDROLASE 1-RELATED"/>
    <property type="match status" value="1"/>
</dbReference>
<organism evidence="1 2">
    <name type="scientific">Demequina sediminis</name>
    <dbReference type="NCBI Taxonomy" id="1930058"/>
    <lineage>
        <taxon>Bacteria</taxon>
        <taxon>Bacillati</taxon>
        <taxon>Actinomycetota</taxon>
        <taxon>Actinomycetes</taxon>
        <taxon>Micrococcales</taxon>
        <taxon>Demequinaceae</taxon>
        <taxon>Demequina</taxon>
    </lineage>
</organism>
<evidence type="ECO:0000313" key="1">
    <source>
        <dbReference type="EMBL" id="GAA5517709.1"/>
    </source>
</evidence>
<sequence length="214" mass="22693">MTTLDAAAVLLDMDGTLIDSTATVDTVWGDFARQAGFDVAEVLATVHGVPARATLRRFLGEHADIEPWFAQIAQWEAERFDADVEIPGAVAAVRTLPAGRWAVVTSALREPALRRLARLGFPAIDVMIAAEDVARGKPDPEPYRRGAQALGADPRECVVFEDADAGVRAALAAGATVVVVGTLDTDATVGLARVRDMSDVRFSASEQGVRVKLG</sequence>
<dbReference type="InterPro" id="IPR036412">
    <property type="entry name" value="HAD-like_sf"/>
</dbReference>
<dbReference type="RefSeq" id="WP_286215748.1">
    <property type="nucleotide sequence ID" value="NZ_AP027736.1"/>
</dbReference>
<evidence type="ECO:0000313" key="2">
    <source>
        <dbReference type="Proteomes" id="UP001426770"/>
    </source>
</evidence>
<dbReference type="Gene3D" id="3.40.50.1000">
    <property type="entry name" value="HAD superfamily/HAD-like"/>
    <property type="match status" value="1"/>
</dbReference>
<dbReference type="InterPro" id="IPR006439">
    <property type="entry name" value="HAD-SF_hydro_IA"/>
</dbReference>
<name>A0ABP9WDS2_9MICO</name>
<proteinExistence type="predicted"/>
<dbReference type="Pfam" id="PF00702">
    <property type="entry name" value="Hydrolase"/>
    <property type="match status" value="1"/>
</dbReference>
<dbReference type="SFLD" id="SFLDS00003">
    <property type="entry name" value="Haloacid_Dehalogenase"/>
    <property type="match status" value="1"/>
</dbReference>
<protein>
    <submittedName>
        <fullName evidence="1">Hexitol phosphatase A</fullName>
    </submittedName>
</protein>
<gene>
    <name evidence="1" type="primary">hxpA</name>
    <name evidence="1" type="ORF">Lsed01_00118</name>
</gene>
<dbReference type="NCBIfam" id="TIGR01509">
    <property type="entry name" value="HAD-SF-IA-v3"/>
    <property type="match status" value="1"/>
</dbReference>
<dbReference type="Proteomes" id="UP001426770">
    <property type="component" value="Unassembled WGS sequence"/>
</dbReference>
<dbReference type="SFLD" id="SFLDG01129">
    <property type="entry name" value="C1.5:_HAD__Beta-PGM__Phosphata"/>
    <property type="match status" value="1"/>
</dbReference>
<dbReference type="PANTHER" id="PTHR43481">
    <property type="entry name" value="FRUCTOSE-1-PHOSPHATE PHOSPHATASE"/>
    <property type="match status" value="1"/>
</dbReference>
<dbReference type="Gene3D" id="1.10.150.240">
    <property type="entry name" value="Putative phosphatase, domain 2"/>
    <property type="match status" value="1"/>
</dbReference>
<comment type="caution">
    <text evidence="1">The sequence shown here is derived from an EMBL/GenBank/DDBJ whole genome shotgun (WGS) entry which is preliminary data.</text>
</comment>
<dbReference type="InterPro" id="IPR023214">
    <property type="entry name" value="HAD_sf"/>
</dbReference>
<dbReference type="SUPFAM" id="SSF56784">
    <property type="entry name" value="HAD-like"/>
    <property type="match status" value="1"/>
</dbReference>
<accession>A0ABP9WDS2</accession>
<dbReference type="InterPro" id="IPR023198">
    <property type="entry name" value="PGP-like_dom2"/>
</dbReference>
<dbReference type="EMBL" id="BAABRR010000001">
    <property type="protein sequence ID" value="GAA5517709.1"/>
    <property type="molecule type" value="Genomic_DNA"/>
</dbReference>
<dbReference type="InterPro" id="IPR051806">
    <property type="entry name" value="HAD-like_SPP"/>
</dbReference>
<reference evidence="1 2" key="1">
    <citation type="submission" date="2024-02" db="EMBL/GenBank/DDBJ databases">
        <title>Lysinimicrobium sediminis NBRC 112286.</title>
        <authorList>
            <person name="Ichikawa N."/>
            <person name="Katano-Makiyama Y."/>
            <person name="Hidaka K."/>
        </authorList>
    </citation>
    <scope>NUCLEOTIDE SEQUENCE [LARGE SCALE GENOMIC DNA]</scope>
    <source>
        <strain evidence="1 2">NBRC 112286</strain>
    </source>
</reference>